<proteinExistence type="predicted"/>
<dbReference type="STRING" id="1229780.BN381_60040"/>
<sequence>MGATFKCGVIPPIGGGGLDWFEFSPSARELALATVAAAEFLSGAPVCQPVCESRNGRPVASGPCASSNNPNCLGFRRARYPVTSAPSWTVTAGGP</sequence>
<keyword evidence="2" id="KW-1185">Reference proteome</keyword>
<dbReference type="HOGENOM" id="CLU_2367637_0_0_11"/>
<comment type="caution">
    <text evidence="1">The sequence shown here is derived from an EMBL/GenBank/DDBJ whole genome shotgun (WGS) entry which is preliminary data.</text>
</comment>
<evidence type="ECO:0000313" key="2">
    <source>
        <dbReference type="Proteomes" id="UP000018291"/>
    </source>
</evidence>
<protein>
    <submittedName>
        <fullName evidence="1">Uncharacterized protein</fullName>
    </submittedName>
</protein>
<name>R4Z691_9ACTN</name>
<dbReference type="EMBL" id="CANL01000056">
    <property type="protein sequence ID" value="CCM65136.1"/>
    <property type="molecule type" value="Genomic_DNA"/>
</dbReference>
<evidence type="ECO:0000313" key="1">
    <source>
        <dbReference type="EMBL" id="CCM65136.1"/>
    </source>
</evidence>
<dbReference type="AlphaFoldDB" id="R4Z691"/>
<organism evidence="1 2">
    <name type="scientific">Candidatus Neomicrothrix parvicella RN1</name>
    <dbReference type="NCBI Taxonomy" id="1229780"/>
    <lineage>
        <taxon>Bacteria</taxon>
        <taxon>Bacillati</taxon>
        <taxon>Actinomycetota</taxon>
        <taxon>Acidimicrobiia</taxon>
        <taxon>Acidimicrobiales</taxon>
        <taxon>Microthrixaceae</taxon>
        <taxon>Candidatus Neomicrothrix</taxon>
    </lineage>
</organism>
<gene>
    <name evidence="1" type="ORF">BN381_60040</name>
</gene>
<reference evidence="1 2" key="1">
    <citation type="journal article" date="2013" name="ISME J.">
        <title>Metabolic model for the filamentous 'Candidatus Microthrix parvicella' based on genomic and metagenomic analyses.</title>
        <authorList>
            <person name="Jon McIlroy S."/>
            <person name="Kristiansen R."/>
            <person name="Albertsen M."/>
            <person name="Michael Karst S."/>
            <person name="Rossetti S."/>
            <person name="Lund Nielsen J."/>
            <person name="Tandoi V."/>
            <person name="James Seviour R."/>
            <person name="Nielsen P.H."/>
        </authorList>
    </citation>
    <scope>NUCLEOTIDE SEQUENCE [LARGE SCALE GENOMIC DNA]</scope>
    <source>
        <strain evidence="1 2">RN1</strain>
    </source>
</reference>
<dbReference type="Proteomes" id="UP000018291">
    <property type="component" value="Unassembled WGS sequence"/>
</dbReference>
<accession>R4Z691</accession>